<dbReference type="EMBL" id="JARBHB010000003">
    <property type="protein sequence ID" value="KAJ8888654.1"/>
    <property type="molecule type" value="Genomic_DNA"/>
</dbReference>
<keyword evidence="10" id="KW-1185">Reference proteome</keyword>
<evidence type="ECO:0000313" key="10">
    <source>
        <dbReference type="Proteomes" id="UP001159363"/>
    </source>
</evidence>
<evidence type="ECO:0000256" key="3">
    <source>
        <dbReference type="ARBA" id="ARBA00022771"/>
    </source>
</evidence>
<evidence type="ECO:0000256" key="1">
    <source>
        <dbReference type="ARBA" id="ARBA00004123"/>
    </source>
</evidence>
<name>A0ABQ9HX32_9NEOP</name>
<dbReference type="PANTHER" id="PTHR10825">
    <property type="entry name" value="RING FINGER DOMAIN-CONTAINING, POLYCOMB GROUP COMPONENT"/>
    <property type="match status" value="1"/>
</dbReference>
<dbReference type="InterPro" id="IPR013083">
    <property type="entry name" value="Znf_RING/FYVE/PHD"/>
</dbReference>
<evidence type="ECO:0000256" key="6">
    <source>
        <dbReference type="PROSITE-ProRule" id="PRU00175"/>
    </source>
</evidence>
<dbReference type="Proteomes" id="UP001159363">
    <property type="component" value="Chromosome 3"/>
</dbReference>
<sequence>MYVSSEKFSKKPLVKDLNSVLICPLCGGYLIDATVTDCMHLFCRSCIVAYLKRQVTCPSCGENINELKRDRTYQTLVYKLVPGLYDSEVLRRIEFAKRNSSTEIKSVISTVNAIDEVVYSPRDPIVISLSYFDDNPNVTQEHPCRYLECPAIFTVHHLKKFIRKKYGLCDCHPVVISSGKLIYTDSTTLLDIAYSCAWNQQVPLELCYRLLKCHSEQESHTDLTTTEEGKQSCNSHISRTVINESVVPSSVSIESENANSFHCNTVECVSSVFCNHETGIENIKESENNFEVCANYIPNVEEVGCSTSRGLLGFKDICKIMAYVELKRKNNQTFFLEPKEVQDSESSTVNTAQQDTSVKENCQSNSERNGEISVTLPNVNNVLTEKFNLRNSSFMETSYSTGNEAACGEYPISTQETVSRRTKYELVPNDRNIKNTIVINNEDEVGNTANCVDECRISHMYKMHSKPGMTYDIGDTYGNSNVNKLPLTCEEENDIQPFCNIRKFSLPPQFTDRGSVVATVVNATKSSTDSQDLDSVLHAIKSKQVEDAVLKSDDRGVELLSHITSCEKEGECNNNTLQNVTVGDVEELVTKCIKTKLPLVVPKPRSDSLVNTEVPLILTEVPEPIMTDHALLEANDDDLVVQQVMEELMARHSLEGLMVEHGVEDSTAQCIAAEVNFNARTNSDCESYLSYNPNALLANEVIDKELALECESDVFLLCDQSDECSRTMQGSDVSVVDYKVTDGSSSKAVREVLPVVKYEDSVSVFSKGTENSLHKKEDYDEKLDEEIVNAVSDVNNLVSTDLKLPDLEIVRKVDGKEISVDEKDESDMLFCGDNDKHKLESEVSIKLNKIISPFSNFVMEPDAEKLKSIVSQVFSKYEPNCDLFPLQEAKLSADNINMLSTKDKIVGLTKFDGFTRNLVGPLPKLKETLPDCLENTRTNECAGPNVGINVCHFLGFQEEDKPADEKVGHNNTLSRDSVISVCNFLGFEMEDKPADEKVGHNNTLARGSVISVRSFLGFEEEDKPADGKVGHNSTLARGSITEVHDKYMMPELRRWDEDDWISVEPHGDSSQEHVVAETFSQEFIRPVFAQENCCTPNVEVPKSQEHWTDRQNHILDHGKNEDDDGEVTAEKISRQPRIVLHRIKHHSNNSPIPQKVKVKLGKVNCHQEDVHVYSNDDDTKLDGHCLASKVSKFEGKSTFKNIHHQEQCPKGKKIESQITPFHQRKAKWLGSTQKLQCCSTPCKTDQEKKKVTRLAVNAEELCRCEEQTKTFTAMGRQVSENCCVKKRKVGSTESNNASGGQKGVKRPVHKCSRLGSGFSGVGKTSEEGNLNLSCNCEQKTYDKSCVVNKKHDVCPLRNGLGLRSGDKHGSGGGGPEREATLCTMEAKDVRVVVERCDGKLKQLAAFNSSPVKNKDTVDCNDDSSTNFNQDVESKLPSFCVMLTRLSSSASKSTKIAEFSENKVSKTLEVTSFYHGSNTADCEMPQLLAAKTASSVTSPSVSSSQHTSSKNTSNSKNMYSEVNSCTAVFADEELSQDFELNINIRCGK</sequence>
<reference evidence="9 10" key="1">
    <citation type="submission" date="2023-02" db="EMBL/GenBank/DDBJ databases">
        <title>LHISI_Scaffold_Assembly.</title>
        <authorList>
            <person name="Stuart O.P."/>
            <person name="Cleave R."/>
            <person name="Magrath M.J.L."/>
            <person name="Mikheyev A.S."/>
        </authorList>
    </citation>
    <scope>NUCLEOTIDE SEQUENCE [LARGE SCALE GENOMIC DNA]</scope>
    <source>
        <strain evidence="9">Daus_M_001</strain>
        <tissue evidence="9">Leg muscle</tissue>
    </source>
</reference>
<dbReference type="InterPro" id="IPR017907">
    <property type="entry name" value="Znf_RING_CS"/>
</dbReference>
<dbReference type="SUPFAM" id="SSF57850">
    <property type="entry name" value="RING/U-box"/>
    <property type="match status" value="1"/>
</dbReference>
<dbReference type="Gene3D" id="3.10.20.90">
    <property type="entry name" value="Phosphatidylinositol 3-kinase Catalytic Subunit, Chain A, domain 1"/>
    <property type="match status" value="1"/>
</dbReference>
<dbReference type="PROSITE" id="PS50089">
    <property type="entry name" value="ZF_RING_2"/>
    <property type="match status" value="1"/>
</dbReference>
<evidence type="ECO:0000259" key="8">
    <source>
        <dbReference type="PROSITE" id="PS50089"/>
    </source>
</evidence>
<feature type="region of interest" description="Disordered" evidence="7">
    <location>
        <begin position="345"/>
        <end position="366"/>
    </location>
</feature>
<keyword evidence="5" id="KW-0539">Nucleus</keyword>
<evidence type="ECO:0000313" key="9">
    <source>
        <dbReference type="EMBL" id="KAJ8888654.1"/>
    </source>
</evidence>
<keyword evidence="3 6" id="KW-0863">Zinc-finger</keyword>
<gene>
    <name evidence="9" type="ORF">PR048_008146</name>
</gene>
<dbReference type="InterPro" id="IPR018957">
    <property type="entry name" value="Znf_C3HC4_RING-type"/>
</dbReference>
<protein>
    <recommendedName>
        <fullName evidence="8">RING-type domain-containing protein</fullName>
    </recommendedName>
</protein>
<dbReference type="Gene3D" id="3.30.40.10">
    <property type="entry name" value="Zinc/RING finger domain, C3HC4 (zinc finger)"/>
    <property type="match status" value="1"/>
</dbReference>
<keyword evidence="4" id="KW-0862">Zinc</keyword>
<keyword evidence="2" id="KW-0479">Metal-binding</keyword>
<comment type="subcellular location">
    <subcellularLocation>
        <location evidence="1">Nucleus</location>
    </subcellularLocation>
</comment>
<feature type="domain" description="RING-type" evidence="8">
    <location>
        <begin position="23"/>
        <end position="60"/>
    </location>
</feature>
<accession>A0ABQ9HX32</accession>
<evidence type="ECO:0000256" key="4">
    <source>
        <dbReference type="ARBA" id="ARBA00022833"/>
    </source>
</evidence>
<evidence type="ECO:0000256" key="7">
    <source>
        <dbReference type="SAM" id="MobiDB-lite"/>
    </source>
</evidence>
<evidence type="ECO:0000256" key="2">
    <source>
        <dbReference type="ARBA" id="ARBA00022723"/>
    </source>
</evidence>
<dbReference type="PROSITE" id="PS00518">
    <property type="entry name" value="ZF_RING_1"/>
    <property type="match status" value="1"/>
</dbReference>
<dbReference type="SMART" id="SM00184">
    <property type="entry name" value="RING"/>
    <property type="match status" value="1"/>
</dbReference>
<dbReference type="InterPro" id="IPR001841">
    <property type="entry name" value="Znf_RING"/>
</dbReference>
<comment type="caution">
    <text evidence="9">The sequence shown here is derived from an EMBL/GenBank/DDBJ whole genome shotgun (WGS) entry which is preliminary data.</text>
</comment>
<organism evidence="9 10">
    <name type="scientific">Dryococelus australis</name>
    <dbReference type="NCBI Taxonomy" id="614101"/>
    <lineage>
        <taxon>Eukaryota</taxon>
        <taxon>Metazoa</taxon>
        <taxon>Ecdysozoa</taxon>
        <taxon>Arthropoda</taxon>
        <taxon>Hexapoda</taxon>
        <taxon>Insecta</taxon>
        <taxon>Pterygota</taxon>
        <taxon>Neoptera</taxon>
        <taxon>Polyneoptera</taxon>
        <taxon>Phasmatodea</taxon>
        <taxon>Verophasmatodea</taxon>
        <taxon>Anareolatae</taxon>
        <taxon>Phasmatidae</taxon>
        <taxon>Eurycanthinae</taxon>
        <taxon>Dryococelus</taxon>
    </lineage>
</organism>
<proteinExistence type="predicted"/>
<evidence type="ECO:0000256" key="5">
    <source>
        <dbReference type="ARBA" id="ARBA00023242"/>
    </source>
</evidence>
<feature type="region of interest" description="Disordered" evidence="7">
    <location>
        <begin position="1496"/>
        <end position="1515"/>
    </location>
</feature>
<dbReference type="PANTHER" id="PTHR10825:SF29">
    <property type="entry name" value="POLYCOMB GROUP RING FINGER PROTEIN 1"/>
    <property type="match status" value="1"/>
</dbReference>
<dbReference type="InterPro" id="IPR032443">
    <property type="entry name" value="RAWUL"/>
</dbReference>
<dbReference type="Pfam" id="PF16207">
    <property type="entry name" value="RAWUL"/>
    <property type="match status" value="1"/>
</dbReference>
<dbReference type="Pfam" id="PF00097">
    <property type="entry name" value="zf-C3HC4"/>
    <property type="match status" value="1"/>
</dbReference>